<feature type="non-terminal residue" evidence="2">
    <location>
        <position position="1"/>
    </location>
</feature>
<protein>
    <submittedName>
        <fullName evidence="2">Uncharacterized protein</fullName>
    </submittedName>
</protein>
<feature type="region of interest" description="Disordered" evidence="1">
    <location>
        <begin position="1"/>
        <end position="23"/>
    </location>
</feature>
<keyword evidence="3" id="KW-1185">Reference proteome</keyword>
<feature type="compositionally biased region" description="Basic and acidic residues" evidence="1">
    <location>
        <begin position="126"/>
        <end position="141"/>
    </location>
</feature>
<name>A0A091I5S5_CALAN</name>
<dbReference type="Proteomes" id="UP000054308">
    <property type="component" value="Unassembled WGS sequence"/>
</dbReference>
<feature type="region of interest" description="Disordered" evidence="1">
    <location>
        <begin position="79"/>
        <end position="141"/>
    </location>
</feature>
<feature type="non-terminal residue" evidence="2">
    <location>
        <position position="141"/>
    </location>
</feature>
<feature type="compositionally biased region" description="Acidic residues" evidence="1">
    <location>
        <begin position="86"/>
        <end position="100"/>
    </location>
</feature>
<evidence type="ECO:0000313" key="3">
    <source>
        <dbReference type="Proteomes" id="UP000054308"/>
    </source>
</evidence>
<accession>A0A091I5S5</accession>
<reference evidence="2 3" key="1">
    <citation type="submission" date="2014-04" db="EMBL/GenBank/DDBJ databases">
        <title>Genome evolution of avian class.</title>
        <authorList>
            <person name="Zhang G."/>
            <person name="Li C."/>
        </authorList>
    </citation>
    <scope>NUCLEOTIDE SEQUENCE [LARGE SCALE GENOMIC DNA]</scope>
    <source>
        <strain evidence="2">BGI_N300</strain>
    </source>
</reference>
<evidence type="ECO:0000256" key="1">
    <source>
        <dbReference type="SAM" id="MobiDB-lite"/>
    </source>
</evidence>
<dbReference type="EMBL" id="KL218277">
    <property type="protein sequence ID" value="KFP03889.1"/>
    <property type="molecule type" value="Genomic_DNA"/>
</dbReference>
<sequence length="141" mass="15578">PQAAPLQKVHNENRAGRPHCQSHHDVKIHRHPCCLSQLFWHNLGAIDHDQSPQVAIAQPQQGGEDYRVDVLLEDHHLDVSPGLIVAEDEEREEDSPEEDKDGQQLALGAGHLDPGSHLPPTPVSKVVEEETGERYKVLGAP</sequence>
<organism evidence="2 3">
    <name type="scientific">Calypte anna</name>
    <name type="common">Anna's hummingbird</name>
    <name type="synonym">Archilochus anna</name>
    <dbReference type="NCBI Taxonomy" id="9244"/>
    <lineage>
        <taxon>Eukaryota</taxon>
        <taxon>Metazoa</taxon>
        <taxon>Chordata</taxon>
        <taxon>Craniata</taxon>
        <taxon>Vertebrata</taxon>
        <taxon>Euteleostomi</taxon>
        <taxon>Archelosauria</taxon>
        <taxon>Archosauria</taxon>
        <taxon>Dinosauria</taxon>
        <taxon>Saurischia</taxon>
        <taxon>Theropoda</taxon>
        <taxon>Coelurosauria</taxon>
        <taxon>Aves</taxon>
        <taxon>Neognathae</taxon>
        <taxon>Neoaves</taxon>
        <taxon>Strisores</taxon>
        <taxon>Apodiformes</taxon>
        <taxon>Trochilidae</taxon>
        <taxon>Calypte</taxon>
    </lineage>
</organism>
<evidence type="ECO:0000313" key="2">
    <source>
        <dbReference type="EMBL" id="KFP03889.1"/>
    </source>
</evidence>
<proteinExistence type="predicted"/>
<gene>
    <name evidence="2" type="ORF">N300_07718</name>
</gene>
<dbReference type="AlphaFoldDB" id="A0A091I5S5"/>